<reference evidence="2" key="1">
    <citation type="submission" date="2020-02" db="EMBL/GenBank/DDBJ databases">
        <authorList>
            <person name="Scholz U."/>
            <person name="Mascher M."/>
            <person name="Fiebig A."/>
        </authorList>
    </citation>
    <scope>NUCLEOTIDE SEQUENCE</scope>
</reference>
<dbReference type="InterPro" id="IPR015791">
    <property type="entry name" value="Antimic/Inh_G_crystallin-like"/>
</dbReference>
<dbReference type="GO" id="GO:0045926">
    <property type="term" value="P:negative regulation of growth"/>
    <property type="evidence" value="ECO:0007669"/>
    <property type="project" value="InterPro"/>
</dbReference>
<organism evidence="2 3">
    <name type="scientific">Spirodela intermedia</name>
    <name type="common">Intermediate duckweed</name>
    <dbReference type="NCBI Taxonomy" id="51605"/>
    <lineage>
        <taxon>Eukaryota</taxon>
        <taxon>Viridiplantae</taxon>
        <taxon>Streptophyta</taxon>
        <taxon>Embryophyta</taxon>
        <taxon>Tracheophyta</taxon>
        <taxon>Spermatophyta</taxon>
        <taxon>Magnoliopsida</taxon>
        <taxon>Liliopsida</taxon>
        <taxon>Araceae</taxon>
        <taxon>Lemnoideae</taxon>
        <taxon>Spirodela</taxon>
    </lineage>
</organism>
<dbReference type="GO" id="GO:0006952">
    <property type="term" value="P:defense response"/>
    <property type="evidence" value="ECO:0007669"/>
    <property type="project" value="InterPro"/>
</dbReference>
<evidence type="ECO:0000313" key="2">
    <source>
        <dbReference type="EMBL" id="CAA7394286.1"/>
    </source>
</evidence>
<protein>
    <submittedName>
        <fullName evidence="2">Uncharacterized protein</fullName>
    </submittedName>
</protein>
<dbReference type="InterPro" id="IPR015201">
    <property type="entry name" value="Antimicrobial_MiAMP1"/>
</dbReference>
<feature type="signal peptide" evidence="1">
    <location>
        <begin position="1"/>
        <end position="29"/>
    </location>
</feature>
<sequence>MAYNTTPVAAAATLLLLLIAAAAVAPASASTVTAYSRRGCTGKKITWRCGACYSFTGYKAGYFFDYSQGQIGRFYIGARCRGLYFPIFFDIRVCSPHIFNSIRIVC</sequence>
<evidence type="ECO:0000313" key="3">
    <source>
        <dbReference type="Proteomes" id="UP000663760"/>
    </source>
</evidence>
<dbReference type="EMBL" id="LR746267">
    <property type="protein sequence ID" value="CAA7394286.1"/>
    <property type="molecule type" value="Genomic_DNA"/>
</dbReference>
<gene>
    <name evidence="2" type="ORF">SI8410_04004947</name>
</gene>
<dbReference type="AlphaFoldDB" id="A0A7I8KAE7"/>
<dbReference type="Proteomes" id="UP000663760">
    <property type="component" value="Chromosome 4"/>
</dbReference>
<proteinExistence type="predicted"/>
<keyword evidence="3" id="KW-1185">Reference proteome</keyword>
<dbReference type="Gene3D" id="2.60.20.30">
    <property type="match status" value="1"/>
</dbReference>
<evidence type="ECO:0000256" key="1">
    <source>
        <dbReference type="SAM" id="SignalP"/>
    </source>
</evidence>
<dbReference type="Pfam" id="PF09117">
    <property type="entry name" value="MiAMP1"/>
    <property type="match status" value="1"/>
</dbReference>
<name>A0A7I8KAE7_SPIIN</name>
<feature type="chain" id="PRO_5029694656" evidence="1">
    <location>
        <begin position="30"/>
        <end position="106"/>
    </location>
</feature>
<accession>A0A7I8KAE7</accession>
<keyword evidence="1" id="KW-0732">Signal</keyword>